<name>A0A0G0H0V4_9BACT</name>
<sequence length="280" mass="31942">MFAVIDNFLCLEYNGFMDNENLNLKKALEYIGFSEKEVLVYLALLELGKGTVTQISRKAGINRPTGYHVLASLELKGLVKVSGKEPKQEYMAESPDQIEQLLTKKIESDQVYLNEARKVIPELKSMHNIGGRPKILFYEGKEGMQKVYEDTLTSHESIRAYATVDDMHNALPNYFPEYYKRRTKKGIAIRAIVPGTDIGAERKAEDVEEMRETALVPPDKYYFSPEINIYDNKVMIASWREKLGIIIESAEIADAMKKIYELAWAEAKRLDKDLSIKNTG</sequence>
<protein>
    <submittedName>
        <fullName evidence="2">Transcriptional regulator, TrmB</fullName>
    </submittedName>
</protein>
<dbReference type="InterPro" id="IPR036390">
    <property type="entry name" value="WH_DNA-bd_sf"/>
</dbReference>
<gene>
    <name evidence="2" type="ORF">US50_C0004G0026</name>
</gene>
<dbReference type="InterPro" id="IPR051797">
    <property type="entry name" value="TrmB-like"/>
</dbReference>
<organism evidence="2 3">
    <name type="scientific">Candidatus Nomurabacteria bacterium GW2011_GWB1_37_5</name>
    <dbReference type="NCBI Taxonomy" id="1618742"/>
    <lineage>
        <taxon>Bacteria</taxon>
        <taxon>Candidatus Nomuraibacteriota</taxon>
    </lineage>
</organism>
<feature type="domain" description="Transcription regulator TrmB N-terminal" evidence="1">
    <location>
        <begin position="28"/>
        <end position="94"/>
    </location>
</feature>
<accession>A0A0G0H0V4</accession>
<dbReference type="EMBL" id="LBTF01000004">
    <property type="protein sequence ID" value="KKQ35837.1"/>
    <property type="molecule type" value="Genomic_DNA"/>
</dbReference>
<dbReference type="SUPFAM" id="SSF46785">
    <property type="entry name" value="Winged helix' DNA-binding domain"/>
    <property type="match status" value="1"/>
</dbReference>
<dbReference type="Proteomes" id="UP000033876">
    <property type="component" value="Unassembled WGS sequence"/>
</dbReference>
<dbReference type="AlphaFoldDB" id="A0A0G0H0V4"/>
<evidence type="ECO:0000313" key="3">
    <source>
        <dbReference type="Proteomes" id="UP000033876"/>
    </source>
</evidence>
<dbReference type="CDD" id="cd00090">
    <property type="entry name" value="HTH_ARSR"/>
    <property type="match status" value="1"/>
</dbReference>
<dbReference type="PATRIC" id="fig|1618742.3.peg.127"/>
<dbReference type="PANTHER" id="PTHR34293:SF1">
    <property type="entry name" value="HTH-TYPE TRANSCRIPTIONAL REGULATOR TRMBL2"/>
    <property type="match status" value="1"/>
</dbReference>
<reference evidence="2 3" key="1">
    <citation type="journal article" date="2015" name="Nature">
        <title>rRNA introns, odd ribosomes, and small enigmatic genomes across a large radiation of phyla.</title>
        <authorList>
            <person name="Brown C.T."/>
            <person name="Hug L.A."/>
            <person name="Thomas B.C."/>
            <person name="Sharon I."/>
            <person name="Castelle C.J."/>
            <person name="Singh A."/>
            <person name="Wilkins M.J."/>
            <person name="Williams K.H."/>
            <person name="Banfield J.F."/>
        </authorList>
    </citation>
    <scope>NUCLEOTIDE SEQUENCE [LARGE SCALE GENOMIC DNA]</scope>
</reference>
<comment type="caution">
    <text evidence="2">The sequence shown here is derived from an EMBL/GenBank/DDBJ whole genome shotgun (WGS) entry which is preliminary data.</text>
</comment>
<dbReference type="InterPro" id="IPR011991">
    <property type="entry name" value="ArsR-like_HTH"/>
</dbReference>
<proteinExistence type="predicted"/>
<dbReference type="InterPro" id="IPR036388">
    <property type="entry name" value="WH-like_DNA-bd_sf"/>
</dbReference>
<dbReference type="Pfam" id="PF01978">
    <property type="entry name" value="TrmB"/>
    <property type="match status" value="1"/>
</dbReference>
<dbReference type="Gene3D" id="1.10.10.10">
    <property type="entry name" value="Winged helix-like DNA-binding domain superfamily/Winged helix DNA-binding domain"/>
    <property type="match status" value="1"/>
</dbReference>
<dbReference type="InterPro" id="IPR002831">
    <property type="entry name" value="Tscrpt_reg_TrmB_N"/>
</dbReference>
<dbReference type="PANTHER" id="PTHR34293">
    <property type="entry name" value="HTH-TYPE TRANSCRIPTIONAL REGULATOR TRMBL2"/>
    <property type="match status" value="1"/>
</dbReference>
<evidence type="ECO:0000313" key="2">
    <source>
        <dbReference type="EMBL" id="KKQ35837.1"/>
    </source>
</evidence>
<evidence type="ECO:0000259" key="1">
    <source>
        <dbReference type="Pfam" id="PF01978"/>
    </source>
</evidence>